<gene>
    <name evidence="1" type="ORF">Goklo_015557</name>
</gene>
<dbReference type="Proteomes" id="UP000593573">
    <property type="component" value="Unassembled WGS sequence"/>
</dbReference>
<evidence type="ECO:0000313" key="2">
    <source>
        <dbReference type="Proteomes" id="UP000593573"/>
    </source>
</evidence>
<organism evidence="1 2">
    <name type="scientific">Gossypium klotzschianum</name>
    <dbReference type="NCBI Taxonomy" id="34286"/>
    <lineage>
        <taxon>Eukaryota</taxon>
        <taxon>Viridiplantae</taxon>
        <taxon>Streptophyta</taxon>
        <taxon>Embryophyta</taxon>
        <taxon>Tracheophyta</taxon>
        <taxon>Spermatophyta</taxon>
        <taxon>Magnoliopsida</taxon>
        <taxon>eudicotyledons</taxon>
        <taxon>Gunneridae</taxon>
        <taxon>Pentapetalae</taxon>
        <taxon>rosids</taxon>
        <taxon>malvids</taxon>
        <taxon>Malvales</taxon>
        <taxon>Malvaceae</taxon>
        <taxon>Malvoideae</taxon>
        <taxon>Gossypium</taxon>
    </lineage>
</organism>
<dbReference type="AlphaFoldDB" id="A0A7J8UBC1"/>
<accession>A0A7J8UBC1</accession>
<comment type="caution">
    <text evidence="1">The sequence shown here is derived from an EMBL/GenBank/DDBJ whole genome shotgun (WGS) entry which is preliminary data.</text>
</comment>
<keyword evidence="2" id="KW-1185">Reference proteome</keyword>
<protein>
    <submittedName>
        <fullName evidence="1">Uncharacterized protein</fullName>
    </submittedName>
</protein>
<dbReference type="EMBL" id="JABFAB010000005">
    <property type="protein sequence ID" value="MBA0647721.1"/>
    <property type="molecule type" value="Genomic_DNA"/>
</dbReference>
<dbReference type="SUPFAM" id="SSF74788">
    <property type="entry name" value="Cullin repeat-like"/>
    <property type="match status" value="1"/>
</dbReference>
<dbReference type="InterPro" id="IPR016159">
    <property type="entry name" value="Cullin_repeat-like_dom_sf"/>
</dbReference>
<dbReference type="Gene3D" id="1.20.1310.10">
    <property type="entry name" value="Cullin Repeats"/>
    <property type="match status" value="1"/>
</dbReference>
<proteinExistence type="predicted"/>
<name>A0A7J8UBC1_9ROSI</name>
<dbReference type="OrthoDB" id="27073at2759"/>
<sequence>MKYYEQDFEGDMFKATASFYSTKASNWLKTESYNYMLKVRI</sequence>
<evidence type="ECO:0000313" key="1">
    <source>
        <dbReference type="EMBL" id="MBA0647721.1"/>
    </source>
</evidence>
<reference evidence="1 2" key="1">
    <citation type="journal article" date="2019" name="Genome Biol. Evol.">
        <title>Insights into the evolution of the New World diploid cottons (Gossypium, subgenus Houzingenia) based on genome sequencing.</title>
        <authorList>
            <person name="Grover C.E."/>
            <person name="Arick M.A. 2nd"/>
            <person name="Thrash A."/>
            <person name="Conover J.L."/>
            <person name="Sanders W.S."/>
            <person name="Peterson D.G."/>
            <person name="Frelichowski J.E."/>
            <person name="Scheffler J.A."/>
            <person name="Scheffler B.E."/>
            <person name="Wendel J.F."/>
        </authorList>
    </citation>
    <scope>NUCLEOTIDE SEQUENCE [LARGE SCALE GENOMIC DNA]</scope>
    <source>
        <strain evidence="1">57</strain>
        <tissue evidence="1">Leaf</tissue>
    </source>
</reference>